<dbReference type="PANTHER" id="PTHR12377:SF0">
    <property type="entry name" value="CYTOSOLIC IRON-SULFUR ASSEMBLY COMPONENT 2B"/>
    <property type="match status" value="1"/>
</dbReference>
<dbReference type="InterPro" id="IPR034904">
    <property type="entry name" value="FSCA_dom_sf"/>
</dbReference>
<dbReference type="EMBL" id="KV921310">
    <property type="protein sequence ID" value="ORE19438.1"/>
    <property type="molecule type" value="Genomic_DNA"/>
</dbReference>
<evidence type="ECO:0008006" key="4">
    <source>
        <dbReference type="Google" id="ProtNLM"/>
    </source>
</evidence>
<dbReference type="AlphaFoldDB" id="A0A1X0S5J9"/>
<dbReference type="PANTHER" id="PTHR12377">
    <property type="entry name" value="CYTOSOLIC IRON-SULFUR ASSEMBLY COMPONENT 2B-RELATED"/>
    <property type="match status" value="1"/>
</dbReference>
<dbReference type="Proteomes" id="UP000242381">
    <property type="component" value="Unassembled WGS sequence"/>
</dbReference>
<dbReference type="VEuPathDB" id="FungiDB:BCV72DRAFT_87187"/>
<organism evidence="2 3">
    <name type="scientific">Rhizopus microsporus</name>
    <dbReference type="NCBI Taxonomy" id="58291"/>
    <lineage>
        <taxon>Eukaryota</taxon>
        <taxon>Fungi</taxon>
        <taxon>Fungi incertae sedis</taxon>
        <taxon>Mucoromycota</taxon>
        <taxon>Mucoromycotina</taxon>
        <taxon>Mucoromycetes</taxon>
        <taxon>Mucorales</taxon>
        <taxon>Mucorineae</taxon>
        <taxon>Rhizopodaceae</taxon>
        <taxon>Rhizopus</taxon>
    </lineage>
</organism>
<reference evidence="2 3" key="1">
    <citation type="journal article" date="2016" name="Proc. Natl. Acad. Sci. U.S.A.">
        <title>Lipid metabolic changes in an early divergent fungus govern the establishment of a mutualistic symbiosis with endobacteria.</title>
        <authorList>
            <person name="Lastovetsky O.A."/>
            <person name="Gaspar M.L."/>
            <person name="Mondo S.J."/>
            <person name="LaButti K.M."/>
            <person name="Sandor L."/>
            <person name="Grigoriev I.V."/>
            <person name="Henry S.A."/>
            <person name="Pawlowska T.E."/>
        </authorList>
    </citation>
    <scope>NUCLEOTIDE SEQUENCE [LARGE SCALE GENOMIC DNA]</scope>
    <source>
        <strain evidence="2 3">ATCC 11559</strain>
    </source>
</reference>
<dbReference type="InterPro" id="IPR039796">
    <property type="entry name" value="MIP18"/>
</dbReference>
<proteinExistence type="inferred from homology"/>
<protein>
    <recommendedName>
        <fullName evidence="4">MIP18 family-like domain-containing protein</fullName>
    </recommendedName>
</protein>
<evidence type="ECO:0000313" key="3">
    <source>
        <dbReference type="Proteomes" id="UP000242381"/>
    </source>
</evidence>
<comment type="similarity">
    <text evidence="1">Belongs to the MIP18 family.</text>
</comment>
<dbReference type="Gene3D" id="3.30.300.130">
    <property type="entry name" value="Fe-S cluster assembly (FSCA)"/>
    <property type="match status" value="1"/>
</dbReference>
<sequence length="105" mass="11759">MGQSLINTNPTICNTKTIVRDETEVEHEDKQLGVTQLEHIEMDSENNKALIGFTPTVPHCSMATLINLYIRACLLTNLPDHFKSEGVAKKELNDKKRVAAVLEIQ</sequence>
<accession>A0A1X0S5J9</accession>
<dbReference type="GO" id="GO:0051604">
    <property type="term" value="P:protein maturation"/>
    <property type="evidence" value="ECO:0007669"/>
    <property type="project" value="InterPro"/>
</dbReference>
<evidence type="ECO:0000256" key="1">
    <source>
        <dbReference type="ARBA" id="ARBA00010381"/>
    </source>
</evidence>
<evidence type="ECO:0000313" key="2">
    <source>
        <dbReference type="EMBL" id="ORE19438.1"/>
    </source>
</evidence>
<gene>
    <name evidence="2" type="ORF">BCV71DRAFT_283314</name>
</gene>
<name>A0A1X0S5J9_RHIZD</name>